<dbReference type="Gene3D" id="1.10.630.10">
    <property type="entry name" value="Cytochrome P450"/>
    <property type="match status" value="1"/>
</dbReference>
<dbReference type="GO" id="GO:0020037">
    <property type="term" value="F:heme binding"/>
    <property type="evidence" value="ECO:0007669"/>
    <property type="project" value="InterPro"/>
</dbReference>
<evidence type="ECO:0008006" key="6">
    <source>
        <dbReference type="Google" id="ProtNLM"/>
    </source>
</evidence>
<accession>A0A433QGK7</accession>
<evidence type="ECO:0000313" key="5">
    <source>
        <dbReference type="Proteomes" id="UP000274822"/>
    </source>
</evidence>
<organism evidence="4 5">
    <name type="scientific">Jimgerdemannia flammicorona</name>
    <dbReference type="NCBI Taxonomy" id="994334"/>
    <lineage>
        <taxon>Eukaryota</taxon>
        <taxon>Fungi</taxon>
        <taxon>Fungi incertae sedis</taxon>
        <taxon>Mucoromycota</taxon>
        <taxon>Mucoromycotina</taxon>
        <taxon>Endogonomycetes</taxon>
        <taxon>Endogonales</taxon>
        <taxon>Endogonaceae</taxon>
        <taxon>Jimgerdemannia</taxon>
    </lineage>
</organism>
<dbReference type="GO" id="GO:0004497">
    <property type="term" value="F:monooxygenase activity"/>
    <property type="evidence" value="ECO:0007669"/>
    <property type="project" value="InterPro"/>
</dbReference>
<dbReference type="GO" id="GO:0016705">
    <property type="term" value="F:oxidoreductase activity, acting on paired donors, with incorporation or reduction of molecular oxygen"/>
    <property type="evidence" value="ECO:0007669"/>
    <property type="project" value="InterPro"/>
</dbReference>
<reference evidence="4 5" key="1">
    <citation type="journal article" date="2018" name="New Phytol.">
        <title>Phylogenomics of Endogonaceae and evolution of mycorrhizas within Mucoromycota.</title>
        <authorList>
            <person name="Chang Y."/>
            <person name="Desiro A."/>
            <person name="Na H."/>
            <person name="Sandor L."/>
            <person name="Lipzen A."/>
            <person name="Clum A."/>
            <person name="Barry K."/>
            <person name="Grigoriev I.V."/>
            <person name="Martin F.M."/>
            <person name="Stajich J.E."/>
            <person name="Smith M.E."/>
            <person name="Bonito G."/>
            <person name="Spatafora J.W."/>
        </authorList>
    </citation>
    <scope>NUCLEOTIDE SEQUENCE [LARGE SCALE GENOMIC DNA]</scope>
    <source>
        <strain evidence="4 5">AD002</strain>
    </source>
</reference>
<dbReference type="InterPro" id="IPR050364">
    <property type="entry name" value="Cytochrome_P450_fung"/>
</dbReference>
<dbReference type="PANTHER" id="PTHR46300">
    <property type="entry name" value="P450, PUTATIVE (EUROFUNG)-RELATED-RELATED"/>
    <property type="match status" value="1"/>
</dbReference>
<proteinExistence type="predicted"/>
<evidence type="ECO:0000256" key="2">
    <source>
        <dbReference type="ARBA" id="ARBA00023002"/>
    </source>
</evidence>
<name>A0A433QGK7_9FUNG</name>
<keyword evidence="3" id="KW-0408">Iron</keyword>
<protein>
    <recommendedName>
        <fullName evidence="6">Cytochrome P450</fullName>
    </recommendedName>
</protein>
<dbReference type="InterPro" id="IPR001128">
    <property type="entry name" value="Cyt_P450"/>
</dbReference>
<comment type="caution">
    <text evidence="4">The sequence shown here is derived from an EMBL/GenBank/DDBJ whole genome shotgun (WGS) entry which is preliminary data.</text>
</comment>
<keyword evidence="2" id="KW-0560">Oxidoreductase</keyword>
<keyword evidence="1" id="KW-0479">Metal-binding</keyword>
<evidence type="ECO:0000256" key="3">
    <source>
        <dbReference type="ARBA" id="ARBA00023004"/>
    </source>
</evidence>
<dbReference type="GO" id="GO:0005506">
    <property type="term" value="F:iron ion binding"/>
    <property type="evidence" value="ECO:0007669"/>
    <property type="project" value="InterPro"/>
</dbReference>
<dbReference type="AlphaFoldDB" id="A0A433QGK7"/>
<keyword evidence="5" id="KW-1185">Reference proteome</keyword>
<dbReference type="Proteomes" id="UP000274822">
    <property type="component" value="Unassembled WGS sequence"/>
</dbReference>
<dbReference type="InterPro" id="IPR036396">
    <property type="entry name" value="Cyt_P450_sf"/>
</dbReference>
<sequence length="190" mass="21813">MNVISLIVFGKSFTKDDADYRLIVQITVDFFVLIRNVLEEFFPFLSVLYRGAVDRSVKMQLLIQKEFGRFVDEVRQARKEGNERKCACNEYLKAQETDTEGHLNDIASINTSSVVLMNGIIMLARQPEVQESAFAEIKANIGLDRLPNDMDDLPYIHAFITELLRFRVPTWVGVPHSNLKDEEYKGCHIP</sequence>
<gene>
    <name evidence="4" type="ORF">BC938DRAFT_481257</name>
</gene>
<dbReference type="Pfam" id="PF00067">
    <property type="entry name" value="p450"/>
    <property type="match status" value="1"/>
</dbReference>
<evidence type="ECO:0000313" key="4">
    <source>
        <dbReference type="EMBL" id="RUS28936.1"/>
    </source>
</evidence>
<dbReference type="EMBL" id="RBNJ01005869">
    <property type="protein sequence ID" value="RUS28936.1"/>
    <property type="molecule type" value="Genomic_DNA"/>
</dbReference>
<dbReference type="PANTHER" id="PTHR46300:SF5">
    <property type="entry name" value="CYTOCHROME P450"/>
    <property type="match status" value="1"/>
</dbReference>
<evidence type="ECO:0000256" key="1">
    <source>
        <dbReference type="ARBA" id="ARBA00022723"/>
    </source>
</evidence>
<dbReference type="SUPFAM" id="SSF48264">
    <property type="entry name" value="Cytochrome P450"/>
    <property type="match status" value="1"/>
</dbReference>